<gene>
    <name evidence="1" type="ORF">AL399_08240</name>
</gene>
<proteinExistence type="predicted"/>
<sequence>MSKVTFACPSPRANADVRLGRMGLFLGLLALFTACRDVYKAQEHERELERLRSAITARGGKPVWDVDGLLYGPVVLGDSLALAEGDSLLVAYSLWGLSARGETLLASNIAADMQKAGLPIPWTLNREKYNAYVAAGGKTEGTALPDSLYTYTDTALLLRVGHMNGLLPSLAKGIRLFAHGGGSGWIGIPSGQGYGSNSYGGLPPNTPLCCYVRVQKHTAKKANGGL</sequence>
<dbReference type="Proteomes" id="UP000054172">
    <property type="component" value="Unassembled WGS sequence"/>
</dbReference>
<accession>A0A0Q4AWP8</accession>
<dbReference type="PATRIC" id="fig|1702214.3.peg.1614"/>
<dbReference type="AlphaFoldDB" id="A0A0Q4AWP8"/>
<evidence type="ECO:0000313" key="1">
    <source>
        <dbReference type="EMBL" id="KQM08275.1"/>
    </source>
</evidence>
<organism evidence="1 2">
    <name type="scientific">Candidatus [Bacteroides] periocalifornicus</name>
    <dbReference type="NCBI Taxonomy" id="1702214"/>
    <lineage>
        <taxon>Bacteria</taxon>
        <taxon>Pseudomonadati</taxon>
        <taxon>Bacteroidota</taxon>
    </lineage>
</organism>
<reference evidence="1" key="1">
    <citation type="submission" date="2015-08" db="EMBL/GenBank/DDBJ databases">
        <title>Candidatus Bacteriodes Periocalifornicus.</title>
        <authorList>
            <person name="McLean J.S."/>
            <person name="Kelley S."/>
        </authorList>
    </citation>
    <scope>NUCLEOTIDE SEQUENCE [LARGE SCALE GENOMIC DNA]</scope>
    <source>
        <strain evidence="1">12B</strain>
    </source>
</reference>
<keyword evidence="2" id="KW-1185">Reference proteome</keyword>
<evidence type="ECO:0000313" key="2">
    <source>
        <dbReference type="Proteomes" id="UP000054172"/>
    </source>
</evidence>
<dbReference type="STRING" id="1702214.AL399_08240"/>
<protein>
    <submittedName>
        <fullName evidence="1">Uncharacterized protein</fullName>
    </submittedName>
</protein>
<name>A0A0Q4AWP8_9BACT</name>
<comment type="caution">
    <text evidence="1">The sequence shown here is derived from an EMBL/GenBank/DDBJ whole genome shotgun (WGS) entry which is preliminary data.</text>
</comment>
<dbReference type="PROSITE" id="PS51257">
    <property type="entry name" value="PROKAR_LIPOPROTEIN"/>
    <property type="match status" value="1"/>
</dbReference>
<dbReference type="EMBL" id="LIIK01000050">
    <property type="protein sequence ID" value="KQM08275.1"/>
    <property type="molecule type" value="Genomic_DNA"/>
</dbReference>